<reference evidence="1" key="1">
    <citation type="submission" date="2019-11" db="EMBL/GenBank/DDBJ databases">
        <title>Nori genome reveals adaptations in red seaweeds to the harsh intertidal environment.</title>
        <authorList>
            <person name="Wang D."/>
            <person name="Mao Y."/>
        </authorList>
    </citation>
    <scope>NUCLEOTIDE SEQUENCE</scope>
    <source>
        <tissue evidence="1">Gametophyte</tissue>
    </source>
</reference>
<evidence type="ECO:0000313" key="1">
    <source>
        <dbReference type="EMBL" id="KAK1863317.1"/>
    </source>
</evidence>
<protein>
    <submittedName>
        <fullName evidence="1">Uncharacterized protein</fullName>
    </submittedName>
</protein>
<name>A0ACC3BZI9_PYRYE</name>
<evidence type="ECO:0000313" key="2">
    <source>
        <dbReference type="Proteomes" id="UP000798662"/>
    </source>
</evidence>
<keyword evidence="2" id="KW-1185">Reference proteome</keyword>
<comment type="caution">
    <text evidence="1">The sequence shown here is derived from an EMBL/GenBank/DDBJ whole genome shotgun (WGS) entry which is preliminary data.</text>
</comment>
<sequence>MPLSFAWAGRRPPHVLQGHASTPFVHHSVVPTIEARDVNGRALSFVKSGTSLLTDREREDLRGALSVRDVVAVLGVLRRKPAYQWDMTFPTSPGRPPVTIDVDRTLEQLVDIWQTTMKLQKVKDPRYTLSGLVAEAGSGKTFIMQHVPQRVATLFQHRRNAKRKLAFAQKLSFLAVNFNSTFSVRCAEVKAIKAKVTDVADLWRLRVLFHHYVDLRHPEPGHLFDRFLAGVHQALFAGALTSSSIAGEVNSLLRTASGRPPGGCAVLLVDEPAKVDDNVPALREFIYDNRELFILKDGTLPALPEILLASISASKRKDYKRQIGELLWDTAVGLSHCSSGHMRGAVYLGDAVGQISRTSVKSGSSKAVVDAGYGYQRADASSGRKAASGDVNGLGEWAVGDVSMAVGGNRDSGRIRSLQLPVKDVLLQVASDLSLGLAEKYWSDALREAPDALNDMLSTIILSKLVSHGEVCLPAMSGRPAITWDLARRAGLVLGSGSRFRPRLSVVVMVKLLEREDSKKLVFYDMLRQQLGLTASQRTPSSGTEVGTWRRWEVFAPETEVAHSIARSRQPDQFAAISLKKLMAAEGCAYAGNGYLLEDALVDASRKRKGVVVRDVRAILPRTDADDEILDYVYQLPENFPGIDAVMFFRCVSCPRNPKLVGKNLAFVIQYKHSGAEASTTLTPGKVVSNWRSLERELFQTTALTRDGAKLLDEHLQKIRASWAPRIVYMNAANRKCSTMTQMNLGEAPTDFLRHCSQNSIVLGRRHIGSLIGRTYLDFSLGMDWVFGCYVVLF</sequence>
<proteinExistence type="predicted"/>
<dbReference type="Proteomes" id="UP000798662">
    <property type="component" value="Chromosome 2"/>
</dbReference>
<dbReference type="EMBL" id="CM020619">
    <property type="protein sequence ID" value="KAK1863317.1"/>
    <property type="molecule type" value="Genomic_DNA"/>
</dbReference>
<accession>A0ACC3BZI9</accession>
<organism evidence="1 2">
    <name type="scientific">Pyropia yezoensis</name>
    <name type="common">Susabi-nori</name>
    <name type="synonym">Porphyra yezoensis</name>
    <dbReference type="NCBI Taxonomy" id="2788"/>
    <lineage>
        <taxon>Eukaryota</taxon>
        <taxon>Rhodophyta</taxon>
        <taxon>Bangiophyceae</taxon>
        <taxon>Bangiales</taxon>
        <taxon>Bangiaceae</taxon>
        <taxon>Pyropia</taxon>
    </lineage>
</organism>
<gene>
    <name evidence="1" type="ORF">I4F81_005875</name>
</gene>